<evidence type="ECO:0000256" key="1">
    <source>
        <dbReference type="ARBA" id="ARBA00000085"/>
    </source>
</evidence>
<feature type="domain" description="PAS" evidence="8">
    <location>
        <begin position="586"/>
        <end position="633"/>
    </location>
</feature>
<dbReference type="CDD" id="cd17546">
    <property type="entry name" value="REC_hyHK_CKI1_RcsC-like"/>
    <property type="match status" value="1"/>
</dbReference>
<organism evidence="10 11">
    <name type="scientific">Pelomonas candidula</name>
    <dbReference type="NCBI Taxonomy" id="3299025"/>
    <lineage>
        <taxon>Bacteria</taxon>
        <taxon>Pseudomonadati</taxon>
        <taxon>Pseudomonadota</taxon>
        <taxon>Betaproteobacteria</taxon>
        <taxon>Burkholderiales</taxon>
        <taxon>Sphaerotilaceae</taxon>
        <taxon>Roseateles</taxon>
    </lineage>
</organism>
<dbReference type="SMART" id="SM00091">
    <property type="entry name" value="PAS"/>
    <property type="match status" value="4"/>
</dbReference>
<keyword evidence="5" id="KW-0175">Coiled coil</keyword>
<dbReference type="InterPro" id="IPR000700">
    <property type="entry name" value="PAS-assoc_C"/>
</dbReference>
<evidence type="ECO:0000313" key="11">
    <source>
        <dbReference type="Proteomes" id="UP001606134"/>
    </source>
</evidence>
<evidence type="ECO:0000259" key="7">
    <source>
        <dbReference type="PROSITE" id="PS50110"/>
    </source>
</evidence>
<dbReference type="Pfam" id="PF00989">
    <property type="entry name" value="PAS"/>
    <property type="match status" value="2"/>
</dbReference>
<dbReference type="InterPro" id="IPR001610">
    <property type="entry name" value="PAC"/>
</dbReference>
<dbReference type="InterPro" id="IPR035965">
    <property type="entry name" value="PAS-like_dom_sf"/>
</dbReference>
<dbReference type="SUPFAM" id="SSF47384">
    <property type="entry name" value="Homodimeric domain of signal transducing histidine kinase"/>
    <property type="match status" value="1"/>
</dbReference>
<evidence type="ECO:0000259" key="8">
    <source>
        <dbReference type="PROSITE" id="PS50112"/>
    </source>
</evidence>
<feature type="coiled-coil region" evidence="5">
    <location>
        <begin position="853"/>
        <end position="880"/>
    </location>
</feature>
<evidence type="ECO:0000256" key="3">
    <source>
        <dbReference type="ARBA" id="ARBA00022553"/>
    </source>
</evidence>
<dbReference type="PROSITE" id="PS50109">
    <property type="entry name" value="HIS_KIN"/>
    <property type="match status" value="1"/>
</dbReference>
<comment type="catalytic activity">
    <reaction evidence="1">
        <text>ATP + protein L-histidine = ADP + protein N-phospho-L-histidine.</text>
        <dbReference type="EC" id="2.7.13.3"/>
    </reaction>
</comment>
<dbReference type="EMBL" id="JBIGIC010000001">
    <property type="protein sequence ID" value="MFG6485533.1"/>
    <property type="molecule type" value="Genomic_DNA"/>
</dbReference>
<feature type="domain" description="PAC" evidence="9">
    <location>
        <begin position="810"/>
        <end position="862"/>
    </location>
</feature>
<sequence length="1370" mass="148548">MAAVDEVQASAQALPASVPLSLSAYLRRWVWWSMLPLALLSTWLAVDQVRRLHTADDRAAQLLAQHLAGQVDELLGDRELALQLLASSPRLDEADLADFHRRARALRDLVGGEVVLADNQGRMLLHTARQLGDALPSLPRPGGHGAAPAALASGKPEVGDLFVGPVAHQSMVAVAVPVLRVGAAPRVLLTPIDVQRFEALIDAAAIPEGWHVVLRDSQGALVAGRPAPGDGATRFSVPSAAGRWSLAVEVEPAQRLAPMLAVGAGLSSLVGGAVLMGLLAGRRGGRGLSRAVASLASREATGSAGPAIAEVDAARKALVAADSERDAAQRALQCSEATLRAMFQGLPDAMVLTDASRRIQTINPAFTALFGYTPEEVCGRTTEMLYADPADYAELGRTRFTLAESPTRGRYQLRYLRRDGSEFWAESVGMRVLTPAGELIGMLGLHHDVTERRRAEEALRRSRAQLEGFVQQAPHSIALLDADMNYLATSGLWARQFGQGLGELAGRNHDALLSDMPKAWRDAHGRALAGETVRCDGEVWRRADGSEQWLRWVVQPWTDQGAVCGIIVSTEDIGEQQRALREAGEAHERFAMLFQSAPVAMAVSRMEDGRFVEVNAAFEALTGYTCSEVIGRSSADFGLWPDEMFRDEIYRELEVQPRLEALPARLHPRSGADVDVSYSACRVEIFGRPHALSMLVDVTDQQRARRALERQQAELERQVAQRTAELTAANAMLAERAGAITDLYDNAPCGYHSLSVDGGEVVAINARELTMLGRERAEVIGQPLTRFMTPESQALFRERFLRFRELGELRDLDFDFVRKDGSVLPVLVNAVVVRDAEGRPVSNRAVMFDNSERKAREQQIEAMQRELARRAEQAEAATRAKSAFLANMSHEIRTPMNAILGLTHLMARDAADPLLGGRLAKLDTAARHLLQLINDILDLSKIEAGKMVLEETEFGLGELLDNAIEMVAPRARSKGLALRMDTDHAPLRLRGDPTRLSQVLLNLLSNAVKFTERGEIGLFVRLLRSDGSRRLLRFEVSDTGIGIAPEAQVRLFQAFEQADSSTSRRFGGTGLGLALTRHIAELMGGEAGVDSHPGEGSRFWFTAWLGVGADALPTPQARGSTDPQAQQGALRGRRVLLAEDNPVNQEVAAELLRVMGLEVDIVGDGQAAVEAALAGGHALVLMDMQMPGVDGLEATRRIRAAGLTDLPIIAMTANAFSEDRRACLDAGMDDHIAKPVDPGLLQATLARWLPQAATPPVRRGLQERLGGVEGLDLQRALSGVCDRPELLQRVLQRFVEVYGGGVQVLDRAAAHSLRGACASVGLVRLEAELRDFEAEAARLGTSSEAVRRHADRILDELGRFVEQARLALAA</sequence>
<dbReference type="InterPro" id="IPR011006">
    <property type="entry name" value="CheY-like_superfamily"/>
</dbReference>
<dbReference type="Gene3D" id="3.40.50.2300">
    <property type="match status" value="1"/>
</dbReference>
<dbReference type="Pfam" id="PF02518">
    <property type="entry name" value="HATPase_c"/>
    <property type="match status" value="1"/>
</dbReference>
<gene>
    <name evidence="10" type="ORF">ACG04R_02550</name>
</gene>
<dbReference type="CDD" id="cd16922">
    <property type="entry name" value="HATPase_EvgS-ArcB-TorS-like"/>
    <property type="match status" value="1"/>
</dbReference>
<dbReference type="Pfam" id="PF00072">
    <property type="entry name" value="Response_reg"/>
    <property type="match status" value="1"/>
</dbReference>
<dbReference type="CDD" id="cd00082">
    <property type="entry name" value="HisKA"/>
    <property type="match status" value="1"/>
</dbReference>
<protein>
    <recommendedName>
        <fullName evidence="2">histidine kinase</fullName>
        <ecNumber evidence="2">2.7.13.3</ecNumber>
    </recommendedName>
</protein>
<proteinExistence type="predicted"/>
<dbReference type="SMART" id="SM00086">
    <property type="entry name" value="PAC"/>
    <property type="match status" value="3"/>
</dbReference>
<accession>A0ABW7H6K1</accession>
<dbReference type="PANTHER" id="PTHR45339:SF5">
    <property type="entry name" value="HISTIDINE KINASE"/>
    <property type="match status" value="1"/>
</dbReference>
<dbReference type="Gene3D" id="1.20.120.160">
    <property type="entry name" value="HPT domain"/>
    <property type="match status" value="1"/>
</dbReference>
<dbReference type="CDD" id="cd00130">
    <property type="entry name" value="PAS"/>
    <property type="match status" value="4"/>
</dbReference>
<dbReference type="SUPFAM" id="SSF47226">
    <property type="entry name" value="Histidine-containing phosphotransfer domain, HPT domain"/>
    <property type="match status" value="1"/>
</dbReference>
<feature type="modified residue" description="4-aspartylphosphate" evidence="4">
    <location>
        <position position="1183"/>
    </location>
</feature>
<dbReference type="SUPFAM" id="SSF52172">
    <property type="entry name" value="CheY-like"/>
    <property type="match status" value="1"/>
</dbReference>
<dbReference type="InterPro" id="IPR036641">
    <property type="entry name" value="HPT_dom_sf"/>
</dbReference>
<name>A0ABW7H6K1_9BURK</name>
<dbReference type="InterPro" id="IPR003594">
    <property type="entry name" value="HATPase_dom"/>
</dbReference>
<keyword evidence="3 4" id="KW-0597">Phosphoprotein</keyword>
<dbReference type="PANTHER" id="PTHR45339">
    <property type="entry name" value="HYBRID SIGNAL TRANSDUCTION HISTIDINE KINASE J"/>
    <property type="match status" value="1"/>
</dbReference>
<evidence type="ECO:0000256" key="4">
    <source>
        <dbReference type="PROSITE-ProRule" id="PRU00169"/>
    </source>
</evidence>
<dbReference type="InterPro" id="IPR004358">
    <property type="entry name" value="Sig_transdc_His_kin-like_C"/>
</dbReference>
<feature type="coiled-coil region" evidence="5">
    <location>
        <begin position="698"/>
        <end position="725"/>
    </location>
</feature>
<dbReference type="CDD" id="cd18773">
    <property type="entry name" value="PDC1_HK_sensor"/>
    <property type="match status" value="1"/>
</dbReference>
<dbReference type="EC" id="2.7.13.3" evidence="2"/>
<dbReference type="SMART" id="SM00387">
    <property type="entry name" value="HATPase_c"/>
    <property type="match status" value="1"/>
</dbReference>
<dbReference type="PROSITE" id="PS50113">
    <property type="entry name" value="PAC"/>
    <property type="match status" value="2"/>
</dbReference>
<dbReference type="PROSITE" id="PS50110">
    <property type="entry name" value="RESPONSE_REGULATORY"/>
    <property type="match status" value="1"/>
</dbReference>
<dbReference type="Proteomes" id="UP001606134">
    <property type="component" value="Unassembled WGS sequence"/>
</dbReference>
<dbReference type="Pfam" id="PF08448">
    <property type="entry name" value="PAS_4"/>
    <property type="match status" value="1"/>
</dbReference>
<evidence type="ECO:0000313" key="10">
    <source>
        <dbReference type="EMBL" id="MFG6485533.1"/>
    </source>
</evidence>
<dbReference type="InterPro" id="IPR036097">
    <property type="entry name" value="HisK_dim/P_sf"/>
</dbReference>
<feature type="domain" description="PAC" evidence="9">
    <location>
        <begin position="409"/>
        <end position="461"/>
    </location>
</feature>
<evidence type="ECO:0000259" key="9">
    <source>
        <dbReference type="PROSITE" id="PS50113"/>
    </source>
</evidence>
<dbReference type="RefSeq" id="WP_394406218.1">
    <property type="nucleotide sequence ID" value="NZ_JBIGIC010000001.1"/>
</dbReference>
<dbReference type="SMART" id="SM00448">
    <property type="entry name" value="REC"/>
    <property type="match status" value="1"/>
</dbReference>
<dbReference type="Gene3D" id="1.10.287.130">
    <property type="match status" value="1"/>
</dbReference>
<dbReference type="InterPro" id="IPR005467">
    <property type="entry name" value="His_kinase_dom"/>
</dbReference>
<dbReference type="Pfam" id="PF00512">
    <property type="entry name" value="HisKA"/>
    <property type="match status" value="1"/>
</dbReference>
<dbReference type="InterPro" id="IPR003661">
    <property type="entry name" value="HisK_dim/P_dom"/>
</dbReference>
<dbReference type="SUPFAM" id="SSF55874">
    <property type="entry name" value="ATPase domain of HSP90 chaperone/DNA topoisomerase II/histidine kinase"/>
    <property type="match status" value="1"/>
</dbReference>
<keyword evidence="11" id="KW-1185">Reference proteome</keyword>
<evidence type="ECO:0000259" key="6">
    <source>
        <dbReference type="PROSITE" id="PS50109"/>
    </source>
</evidence>
<dbReference type="PROSITE" id="PS50112">
    <property type="entry name" value="PAS"/>
    <property type="match status" value="3"/>
</dbReference>
<dbReference type="SMART" id="SM00388">
    <property type="entry name" value="HisKA"/>
    <property type="match status" value="1"/>
</dbReference>
<dbReference type="Gene3D" id="3.30.450.20">
    <property type="entry name" value="PAS domain"/>
    <property type="match status" value="4"/>
</dbReference>
<dbReference type="InterPro" id="IPR013656">
    <property type="entry name" value="PAS_4"/>
</dbReference>
<dbReference type="InterPro" id="IPR013767">
    <property type="entry name" value="PAS_fold"/>
</dbReference>
<evidence type="ECO:0000256" key="2">
    <source>
        <dbReference type="ARBA" id="ARBA00012438"/>
    </source>
</evidence>
<feature type="domain" description="PAS" evidence="8">
    <location>
        <begin position="736"/>
        <end position="807"/>
    </location>
</feature>
<dbReference type="InterPro" id="IPR001789">
    <property type="entry name" value="Sig_transdc_resp-reg_receiver"/>
</dbReference>
<dbReference type="PRINTS" id="PR00344">
    <property type="entry name" value="BCTRLSENSOR"/>
</dbReference>
<comment type="caution">
    <text evidence="10">The sequence shown here is derived from an EMBL/GenBank/DDBJ whole genome shotgun (WGS) entry which is preliminary data.</text>
</comment>
<reference evidence="10 11" key="1">
    <citation type="submission" date="2024-08" db="EMBL/GenBank/DDBJ databases">
        <authorList>
            <person name="Lu H."/>
        </authorList>
    </citation>
    <scope>NUCLEOTIDE SEQUENCE [LARGE SCALE GENOMIC DNA]</scope>
    <source>
        <strain evidence="10 11">BYS78W</strain>
    </source>
</reference>
<feature type="domain" description="Response regulatory" evidence="7">
    <location>
        <begin position="1134"/>
        <end position="1249"/>
    </location>
</feature>
<feature type="domain" description="Histidine kinase" evidence="6">
    <location>
        <begin position="887"/>
        <end position="1107"/>
    </location>
</feature>
<dbReference type="InterPro" id="IPR036890">
    <property type="entry name" value="HATPase_C_sf"/>
</dbReference>
<dbReference type="Pfam" id="PF13426">
    <property type="entry name" value="PAS_9"/>
    <property type="match status" value="1"/>
</dbReference>
<feature type="domain" description="PAS" evidence="8">
    <location>
        <begin position="335"/>
        <end position="395"/>
    </location>
</feature>
<dbReference type="InterPro" id="IPR000014">
    <property type="entry name" value="PAS"/>
</dbReference>
<evidence type="ECO:0000256" key="5">
    <source>
        <dbReference type="SAM" id="Coils"/>
    </source>
</evidence>
<dbReference type="SUPFAM" id="SSF55785">
    <property type="entry name" value="PYP-like sensor domain (PAS domain)"/>
    <property type="match status" value="4"/>
</dbReference>
<dbReference type="Gene3D" id="3.30.565.10">
    <property type="entry name" value="Histidine kinase-like ATPase, C-terminal domain"/>
    <property type="match status" value="1"/>
</dbReference>
<dbReference type="NCBIfam" id="TIGR00229">
    <property type="entry name" value="sensory_box"/>
    <property type="match status" value="4"/>
</dbReference>